<evidence type="ECO:0000256" key="4">
    <source>
        <dbReference type="ARBA" id="ARBA00023014"/>
    </source>
</evidence>
<keyword evidence="3" id="KW-0408">Iron</keyword>
<dbReference type="Pfam" id="PF00355">
    <property type="entry name" value="Rieske"/>
    <property type="match status" value="1"/>
</dbReference>
<proteinExistence type="predicted"/>
<name>A0A1N7EDT8_9ACTN</name>
<dbReference type="RefSeq" id="WP_076437876.1">
    <property type="nucleotide sequence ID" value="NZ_FTNI01000017.1"/>
</dbReference>
<evidence type="ECO:0000256" key="2">
    <source>
        <dbReference type="ARBA" id="ARBA00022723"/>
    </source>
</evidence>
<gene>
    <name evidence="6" type="ORF">SAMN05421833_117132</name>
</gene>
<protein>
    <submittedName>
        <fullName evidence="6">Nitrite reductase (NADH) small subunit</fullName>
    </submittedName>
</protein>
<organism evidence="6 7">
    <name type="scientific">Microbispora rosea</name>
    <dbReference type="NCBI Taxonomy" id="58117"/>
    <lineage>
        <taxon>Bacteria</taxon>
        <taxon>Bacillati</taxon>
        <taxon>Actinomycetota</taxon>
        <taxon>Actinomycetes</taxon>
        <taxon>Streptosporangiales</taxon>
        <taxon>Streptosporangiaceae</taxon>
        <taxon>Microbispora</taxon>
    </lineage>
</organism>
<dbReference type="EMBL" id="FTNI01000017">
    <property type="protein sequence ID" value="SIR86189.1"/>
    <property type="molecule type" value="Genomic_DNA"/>
</dbReference>
<dbReference type="InterPro" id="IPR036922">
    <property type="entry name" value="Rieske_2Fe-2S_sf"/>
</dbReference>
<dbReference type="STRING" id="58117.SAMN05421833_117132"/>
<keyword evidence="4" id="KW-0411">Iron-sulfur</keyword>
<keyword evidence="7" id="KW-1185">Reference proteome</keyword>
<dbReference type="GO" id="GO:0051537">
    <property type="term" value="F:2 iron, 2 sulfur cluster binding"/>
    <property type="evidence" value="ECO:0007669"/>
    <property type="project" value="UniProtKB-KW"/>
</dbReference>
<dbReference type="SUPFAM" id="SSF50022">
    <property type="entry name" value="ISP domain"/>
    <property type="match status" value="1"/>
</dbReference>
<feature type="domain" description="Rieske" evidence="5">
    <location>
        <begin position="16"/>
        <end position="80"/>
    </location>
</feature>
<dbReference type="GO" id="GO:0004497">
    <property type="term" value="F:monooxygenase activity"/>
    <property type="evidence" value="ECO:0007669"/>
    <property type="project" value="UniProtKB-ARBA"/>
</dbReference>
<evidence type="ECO:0000256" key="3">
    <source>
        <dbReference type="ARBA" id="ARBA00023004"/>
    </source>
</evidence>
<evidence type="ECO:0000256" key="1">
    <source>
        <dbReference type="ARBA" id="ARBA00022714"/>
    </source>
</evidence>
<keyword evidence="2" id="KW-0479">Metal-binding</keyword>
<dbReference type="GO" id="GO:0046872">
    <property type="term" value="F:metal ion binding"/>
    <property type="evidence" value="ECO:0007669"/>
    <property type="project" value="UniProtKB-KW"/>
</dbReference>
<keyword evidence="1" id="KW-0001">2Fe-2S</keyword>
<dbReference type="GO" id="GO:0016705">
    <property type="term" value="F:oxidoreductase activity, acting on paired donors, with incorporation or reduction of molecular oxygen"/>
    <property type="evidence" value="ECO:0007669"/>
    <property type="project" value="UniProtKB-ARBA"/>
</dbReference>
<dbReference type="Gene3D" id="2.102.10.10">
    <property type="entry name" value="Rieske [2Fe-2S] iron-sulphur domain"/>
    <property type="match status" value="1"/>
</dbReference>
<dbReference type="PROSITE" id="PS51296">
    <property type="entry name" value="RIESKE"/>
    <property type="match status" value="1"/>
</dbReference>
<evidence type="ECO:0000313" key="6">
    <source>
        <dbReference type="EMBL" id="SIR86189.1"/>
    </source>
</evidence>
<dbReference type="Proteomes" id="UP000186096">
    <property type="component" value="Unassembled WGS sequence"/>
</dbReference>
<reference evidence="7" key="1">
    <citation type="submission" date="2017-01" db="EMBL/GenBank/DDBJ databases">
        <authorList>
            <person name="Varghese N."/>
            <person name="Submissions S."/>
        </authorList>
    </citation>
    <scope>NUCLEOTIDE SEQUENCE [LARGE SCALE GENOMIC DNA]</scope>
    <source>
        <strain evidence="7">ATCC 12950</strain>
    </source>
</reference>
<evidence type="ECO:0000313" key="7">
    <source>
        <dbReference type="Proteomes" id="UP000186096"/>
    </source>
</evidence>
<dbReference type="InterPro" id="IPR017941">
    <property type="entry name" value="Rieske_2Fe-2S"/>
</dbReference>
<evidence type="ECO:0000259" key="5">
    <source>
        <dbReference type="PROSITE" id="PS51296"/>
    </source>
</evidence>
<accession>A0A1N7EDT8</accession>
<dbReference type="OrthoDB" id="9795104at2"/>
<dbReference type="AlphaFoldDB" id="A0A1N7EDT8"/>
<sequence length="117" mass="12625">MTGDTGGPVSLRQIAPDLLLIEVAGRRMLTQAECPHRRGRLRYGYLNGRTLRITCPLHHSTFDLLTGRQVAGPPCGSLRVTLLPEDAASPRSAAEAAEWAAEWAERAEGLRPEAGAP</sequence>